<accession>A0A382JNG4</accession>
<proteinExistence type="predicted"/>
<evidence type="ECO:0000313" key="1">
    <source>
        <dbReference type="EMBL" id="SVC13660.1"/>
    </source>
</evidence>
<organism evidence="1">
    <name type="scientific">marine metagenome</name>
    <dbReference type="NCBI Taxonomy" id="408172"/>
    <lineage>
        <taxon>unclassified sequences</taxon>
        <taxon>metagenomes</taxon>
        <taxon>ecological metagenomes</taxon>
    </lineage>
</organism>
<name>A0A382JNG4_9ZZZZ</name>
<sequence length="92" mass="10275">PSFLLAANEAQLHLQLMAGWKESRPVSQPPKTPIVWVPATPAQPHSSPRASWVAIGRPRWISPIATERLSPANPVPRRCCRMKFGQNTSWIN</sequence>
<feature type="non-terminal residue" evidence="1">
    <location>
        <position position="1"/>
    </location>
</feature>
<reference evidence="1" key="1">
    <citation type="submission" date="2018-05" db="EMBL/GenBank/DDBJ databases">
        <authorList>
            <person name="Lanie J.A."/>
            <person name="Ng W.-L."/>
            <person name="Kazmierczak K.M."/>
            <person name="Andrzejewski T.M."/>
            <person name="Davidsen T.M."/>
            <person name="Wayne K.J."/>
            <person name="Tettelin H."/>
            <person name="Glass J.I."/>
            <person name="Rusch D."/>
            <person name="Podicherti R."/>
            <person name="Tsui H.-C.T."/>
            <person name="Winkler M.E."/>
        </authorList>
    </citation>
    <scope>NUCLEOTIDE SEQUENCE</scope>
</reference>
<protein>
    <submittedName>
        <fullName evidence="1">Uncharacterized protein</fullName>
    </submittedName>
</protein>
<dbReference type="EMBL" id="UINC01075460">
    <property type="protein sequence ID" value="SVC13660.1"/>
    <property type="molecule type" value="Genomic_DNA"/>
</dbReference>
<dbReference type="AlphaFoldDB" id="A0A382JNG4"/>
<gene>
    <name evidence="1" type="ORF">METZ01_LOCUS266514</name>
</gene>
<feature type="non-terminal residue" evidence="1">
    <location>
        <position position="92"/>
    </location>
</feature>